<dbReference type="PANTHER" id="PTHR24161:SF85">
    <property type="entry name" value="PALMITOYLTRANSFERASE HIP14"/>
    <property type="match status" value="1"/>
</dbReference>
<feature type="repeat" description="ANK" evidence="4">
    <location>
        <begin position="992"/>
        <end position="1024"/>
    </location>
</feature>
<evidence type="ECO:0000256" key="1">
    <source>
        <dbReference type="ARBA" id="ARBA00012210"/>
    </source>
</evidence>
<feature type="repeat" description="ANK" evidence="4">
    <location>
        <begin position="556"/>
        <end position="588"/>
    </location>
</feature>
<dbReference type="OrthoDB" id="195446at2759"/>
<feature type="repeat" description="ANK" evidence="4">
    <location>
        <begin position="794"/>
        <end position="826"/>
    </location>
</feature>
<feature type="repeat" description="ANK" evidence="4">
    <location>
        <begin position="759"/>
        <end position="793"/>
    </location>
</feature>
<name>A0A8H4P5A7_9HYPO</name>
<dbReference type="PROSITE" id="PS50297">
    <property type="entry name" value="ANK_REP_REGION"/>
    <property type="match status" value="9"/>
</dbReference>
<feature type="repeat" description="ANK" evidence="4">
    <location>
        <begin position="692"/>
        <end position="724"/>
    </location>
</feature>
<feature type="repeat" description="ANK" evidence="4">
    <location>
        <begin position="726"/>
        <end position="758"/>
    </location>
</feature>
<feature type="repeat" description="ANK" evidence="4">
    <location>
        <begin position="926"/>
        <end position="958"/>
    </location>
</feature>
<dbReference type="EMBL" id="JAADJG010000048">
    <property type="protein sequence ID" value="KAF4456676.1"/>
    <property type="molecule type" value="Genomic_DNA"/>
</dbReference>
<keyword evidence="2" id="KW-0677">Repeat</keyword>
<feature type="domain" description="Nephrocystin 3-like N-terminal" evidence="5">
    <location>
        <begin position="84"/>
        <end position="228"/>
    </location>
</feature>
<evidence type="ECO:0000256" key="3">
    <source>
        <dbReference type="ARBA" id="ARBA00023043"/>
    </source>
</evidence>
<dbReference type="InterPro" id="IPR027417">
    <property type="entry name" value="P-loop_NTPase"/>
</dbReference>
<dbReference type="SUPFAM" id="SSF52540">
    <property type="entry name" value="P-loop containing nucleoside triphosphate hydrolases"/>
    <property type="match status" value="1"/>
</dbReference>
<dbReference type="Gene3D" id="3.40.50.300">
    <property type="entry name" value="P-loop containing nucleotide triphosphate hydrolases"/>
    <property type="match status" value="1"/>
</dbReference>
<feature type="repeat" description="ANK" evidence="4">
    <location>
        <begin position="893"/>
        <end position="925"/>
    </location>
</feature>
<evidence type="ECO:0000313" key="7">
    <source>
        <dbReference type="Proteomes" id="UP000605986"/>
    </source>
</evidence>
<dbReference type="PANTHER" id="PTHR24161">
    <property type="entry name" value="ANK_REP_REGION DOMAIN-CONTAINING PROTEIN-RELATED"/>
    <property type="match status" value="1"/>
</dbReference>
<dbReference type="InterPro" id="IPR036770">
    <property type="entry name" value="Ankyrin_rpt-contain_sf"/>
</dbReference>
<evidence type="ECO:0000256" key="2">
    <source>
        <dbReference type="ARBA" id="ARBA00022737"/>
    </source>
</evidence>
<evidence type="ECO:0000259" key="5">
    <source>
        <dbReference type="Pfam" id="PF24883"/>
    </source>
</evidence>
<dbReference type="PRINTS" id="PR01415">
    <property type="entry name" value="ANKYRIN"/>
</dbReference>
<organism evidence="6 7">
    <name type="scientific">Fusarium austroafricanum</name>
    <dbReference type="NCBI Taxonomy" id="2364996"/>
    <lineage>
        <taxon>Eukaryota</taxon>
        <taxon>Fungi</taxon>
        <taxon>Dikarya</taxon>
        <taxon>Ascomycota</taxon>
        <taxon>Pezizomycotina</taxon>
        <taxon>Sordariomycetes</taxon>
        <taxon>Hypocreomycetidae</taxon>
        <taxon>Hypocreales</taxon>
        <taxon>Nectriaceae</taxon>
        <taxon>Fusarium</taxon>
        <taxon>Fusarium concolor species complex</taxon>
    </lineage>
</organism>
<sequence>MSLADQAVRHVAAENKANGIQPLHQGDGDLSIHTGEHGSMTNVRQQNVYNNCKSHVIDWIASVCSGDDQVALHRTLLAEIVPRTGTWVFESDEFISWLDGPCDFLWMYGDRKTMLTCLIINHLEQLRHEKSVACIYVYFRGTTITFQSIVLELLKQLLQQQKDGEVCKDLADRYLEWHRHRTYPSLQVYLVIDGLDNCVNYGGERTQELVEDMMRDLRAHAKILVTSRSGLLSMETVKPHMTLRVVPRIQDIRIYVKSRLDNKMSAPEQLNQVTTPDLRDEIINRVTDATKGIFLITKLDMDYLCQQGSLGLVKTALHQLPRNVHSAFTTTIEQIKIIDASDKMASLRGLAQHTLTWVANAITPVTADQISLSFALRYCQEVFDPAFMLKTHQIMASCAGLVTMNPETGMLRLVHESVGSYLMEHDVIPDKAHIEMAKTCLRCLLVDSCPVTASNNASEPVDSSLMEYSASNWIKHIRQGRKESNSDDTEKLALDLLRDHCRLERAFDAMAKLQAMTYRGMTGLHAAIYFGEYQWADTLAESQADNNDYINSVCSDGQTALHWAAKYGKEQMVGLLIARGADLNLKDKNGDSPLHVALTCTTTDCEGVVEKLVHAGAKLDIRGRRGRTPLAWTIKYGPPSIAVMLARNPDVVNAEDDLGWTSLREAISQGSPEIIYLLLENGADPNRASTVDDWTPLKAAVQVGDESMAAHLIRRGARVDEPDQEDGFTPLRWGITYSHTRIVELLLRHGADPNTRSKDGKTLLHAALEDCQKNKSIIWTLMEYGARPDDQDEYGYTALHYAIRRSLQKIAWLLITYGASVNIRNSEGLTVLDLAVGMDDLSACWLLCENGAKPDGPGEQGLTTFHQAAALGRLKILQFFLTRNVNIDHSDEKGNTALHHAVLRCKTDIIALLSSSGASLDLKNCKGKTALHLATLQQDYTTVAILLGHGALCLIQDNSGRTALHHAAYTNFEDGLTLLSEAAKVLDVADDDNATPFHLAVFRGNEQSVRNLVGRGANVTAKDRWDRTPLQIAEECGHGHLVMYLNSLG</sequence>
<evidence type="ECO:0000256" key="4">
    <source>
        <dbReference type="PROSITE-ProRule" id="PRU00023"/>
    </source>
</evidence>
<protein>
    <recommendedName>
        <fullName evidence="1">protein S-acyltransferase</fullName>
        <ecNumber evidence="1">2.3.1.225</ecNumber>
    </recommendedName>
</protein>
<accession>A0A8H4P5A7</accession>
<dbReference type="Pfam" id="PF00023">
    <property type="entry name" value="Ank"/>
    <property type="match status" value="1"/>
</dbReference>
<dbReference type="EC" id="2.3.1.225" evidence="1"/>
<dbReference type="Pfam" id="PF12796">
    <property type="entry name" value="Ank_2"/>
    <property type="match status" value="4"/>
</dbReference>
<dbReference type="AlphaFoldDB" id="A0A8H4P5A7"/>
<feature type="repeat" description="ANK" evidence="4">
    <location>
        <begin position="589"/>
        <end position="624"/>
    </location>
</feature>
<evidence type="ECO:0000313" key="6">
    <source>
        <dbReference type="EMBL" id="KAF4456676.1"/>
    </source>
</evidence>
<keyword evidence="7" id="KW-1185">Reference proteome</keyword>
<keyword evidence="3 4" id="KW-0040">ANK repeat</keyword>
<dbReference type="GO" id="GO:0019706">
    <property type="term" value="F:protein-cysteine S-palmitoyltransferase activity"/>
    <property type="evidence" value="ECO:0007669"/>
    <property type="project" value="UniProtKB-EC"/>
</dbReference>
<dbReference type="Proteomes" id="UP000605986">
    <property type="component" value="Unassembled WGS sequence"/>
</dbReference>
<dbReference type="PROSITE" id="PS50088">
    <property type="entry name" value="ANK_REPEAT"/>
    <property type="match status" value="11"/>
</dbReference>
<dbReference type="Gene3D" id="1.25.40.20">
    <property type="entry name" value="Ankyrin repeat-containing domain"/>
    <property type="match status" value="3"/>
</dbReference>
<feature type="repeat" description="ANK" evidence="4">
    <location>
        <begin position="860"/>
        <end position="892"/>
    </location>
</feature>
<dbReference type="SUPFAM" id="SSF48403">
    <property type="entry name" value="Ankyrin repeat"/>
    <property type="match status" value="2"/>
</dbReference>
<dbReference type="Pfam" id="PF24883">
    <property type="entry name" value="NPHP3_N"/>
    <property type="match status" value="1"/>
</dbReference>
<dbReference type="InterPro" id="IPR002110">
    <property type="entry name" value="Ankyrin_rpt"/>
</dbReference>
<dbReference type="Pfam" id="PF13606">
    <property type="entry name" value="Ank_3"/>
    <property type="match status" value="1"/>
</dbReference>
<gene>
    <name evidence="6" type="ORF">F53441_1232</name>
</gene>
<reference evidence="6" key="1">
    <citation type="submission" date="2020-01" db="EMBL/GenBank/DDBJ databases">
        <title>Identification and distribution of gene clusters putatively required for synthesis of sphingolipid metabolism inhibitors in phylogenetically diverse species of the filamentous fungus Fusarium.</title>
        <authorList>
            <person name="Kim H.-S."/>
            <person name="Busman M."/>
            <person name="Brown D.W."/>
            <person name="Divon H."/>
            <person name="Uhlig S."/>
            <person name="Proctor R.H."/>
        </authorList>
    </citation>
    <scope>NUCLEOTIDE SEQUENCE</scope>
    <source>
        <strain evidence="6">NRRL 53441</strain>
    </source>
</reference>
<comment type="caution">
    <text evidence="6">The sequence shown here is derived from an EMBL/GenBank/DDBJ whole genome shotgun (WGS) entry which is preliminary data.</text>
</comment>
<proteinExistence type="predicted"/>
<dbReference type="SMART" id="SM00248">
    <property type="entry name" value="ANK"/>
    <property type="match status" value="15"/>
</dbReference>
<feature type="repeat" description="ANK" evidence="4">
    <location>
        <begin position="658"/>
        <end position="690"/>
    </location>
</feature>
<dbReference type="InterPro" id="IPR056884">
    <property type="entry name" value="NPHP3-like_N"/>
</dbReference>